<evidence type="ECO:0000256" key="2">
    <source>
        <dbReference type="SAM" id="SignalP"/>
    </source>
</evidence>
<organism evidence="3 4">
    <name type="scientific">Cryobacterium breve</name>
    <dbReference type="NCBI Taxonomy" id="1259258"/>
    <lineage>
        <taxon>Bacteria</taxon>
        <taxon>Bacillati</taxon>
        <taxon>Actinomycetota</taxon>
        <taxon>Actinomycetes</taxon>
        <taxon>Micrococcales</taxon>
        <taxon>Microbacteriaceae</taxon>
        <taxon>Cryobacterium</taxon>
    </lineage>
</organism>
<dbReference type="RefSeq" id="WP_281533873.1">
    <property type="nucleotide sequence ID" value="NZ_CP075584.1"/>
</dbReference>
<accession>A0ABY7NA34</accession>
<dbReference type="EMBL" id="CP075584">
    <property type="protein sequence ID" value="WBM79331.1"/>
    <property type="molecule type" value="Genomic_DNA"/>
</dbReference>
<evidence type="ECO:0000313" key="3">
    <source>
        <dbReference type="EMBL" id="WBM79331.1"/>
    </source>
</evidence>
<dbReference type="Proteomes" id="UP001212421">
    <property type="component" value="Chromosome"/>
</dbReference>
<feature type="compositionally biased region" description="Low complexity" evidence="1">
    <location>
        <begin position="86"/>
        <end position="115"/>
    </location>
</feature>
<feature type="compositionally biased region" description="Low complexity" evidence="1">
    <location>
        <begin position="43"/>
        <end position="58"/>
    </location>
</feature>
<reference evidence="3 4" key="1">
    <citation type="submission" date="2021-05" db="EMBL/GenBank/DDBJ databases">
        <authorList>
            <person name="Kumar R."/>
            <person name="Kumar A."/>
            <person name="Mukhia S."/>
        </authorList>
    </citation>
    <scope>NUCLEOTIDE SEQUENCE [LARGE SCALE GENOMIC DNA]</scope>
    <source>
        <strain evidence="3 4">ERMR7:08</strain>
    </source>
</reference>
<name>A0ABY7NA34_9MICO</name>
<evidence type="ECO:0000256" key="1">
    <source>
        <dbReference type="SAM" id="MobiDB-lite"/>
    </source>
</evidence>
<protein>
    <submittedName>
        <fullName evidence="3">Uncharacterized protein</fullName>
    </submittedName>
</protein>
<keyword evidence="2" id="KW-0732">Signal</keyword>
<evidence type="ECO:0000313" key="4">
    <source>
        <dbReference type="Proteomes" id="UP001212421"/>
    </source>
</evidence>
<proteinExistence type="predicted"/>
<feature type="region of interest" description="Disordered" evidence="1">
    <location>
        <begin position="43"/>
        <end position="115"/>
    </location>
</feature>
<sequence>MRAVAPLLIHPALLLVTLALSTALAVSVVPVAATAPVVEAGHAASGPGAVASPPFAGPDGKTGEVTSSAGPTPVAGTAGPVGGAGSQAPASAPKPIVAADGAPAGPGAGRPSAASAAGLGVQSGALASTGTLGAATVATGGASSGSADTFAGAALADRNEQLVVVVPSGAGQTASRYPLHANIVSTTFWVGEIFNANLSDGSQVCSTYDGQWAFHHTGITTGITPAAASGCAGSAYGGCDGVSSGTGAAFLCATEARTSANGFLPTRQPAPLQNAFYLDLPFDDVNDPTAFAGRCTVVPWAATLGLSHCADPGFSYLKNRWVRIVGPNGHVCYGQVEDAGPSSGALYHDAGYVFGTTNARPINLKFSGDSSQGAGMDVSPALNGCLGFTDLDGDADHVDWSFTERADVPPGPWLRMVTTSQVSG</sequence>
<keyword evidence="4" id="KW-1185">Reference proteome</keyword>
<feature type="compositionally biased region" description="Low complexity" evidence="1">
    <location>
        <begin position="69"/>
        <end position="78"/>
    </location>
</feature>
<feature type="signal peptide" evidence="2">
    <location>
        <begin position="1"/>
        <end position="25"/>
    </location>
</feature>
<feature type="chain" id="PRO_5046447904" evidence="2">
    <location>
        <begin position="26"/>
        <end position="424"/>
    </location>
</feature>
<gene>
    <name evidence="3" type="ORF">KIV56_13045</name>
</gene>